<reference evidence="2 3" key="1">
    <citation type="submission" date="2021-04" db="EMBL/GenBank/DDBJ databases">
        <authorList>
            <person name="Bliznina A."/>
        </authorList>
    </citation>
    <scope>NUCLEOTIDE SEQUENCE [LARGE SCALE GENOMIC DNA]</scope>
</reference>
<evidence type="ECO:0000313" key="2">
    <source>
        <dbReference type="EMBL" id="CAG5112742.1"/>
    </source>
</evidence>
<sequence length="177" mass="19931">MWTNDPRPQSSSPSRRGSMPAHSLMQNKNGRTSLKPLNLSHISHAKDSGNISEDSPRTPPPSLNVVSLHSPGRSSRNRNRPFMINSSNSSDDNLGDYSAMSSAKSMADPNRSHSPEMKMSLLRKIQSKVLLKENAAASRLRRPPRRRRLKRLKTVDIKDEERAQDGYQSEILNDLYN</sequence>
<dbReference type="Proteomes" id="UP001158576">
    <property type="component" value="Chromosome 2"/>
</dbReference>
<accession>A0ABN7T822</accession>
<dbReference type="EMBL" id="OU015567">
    <property type="protein sequence ID" value="CAG5112742.1"/>
    <property type="molecule type" value="Genomic_DNA"/>
</dbReference>
<feature type="compositionally biased region" description="Low complexity" evidence="1">
    <location>
        <begin position="1"/>
        <end position="18"/>
    </location>
</feature>
<name>A0ABN7T822_OIKDI</name>
<evidence type="ECO:0000313" key="3">
    <source>
        <dbReference type="Proteomes" id="UP001158576"/>
    </source>
</evidence>
<proteinExistence type="predicted"/>
<feature type="region of interest" description="Disordered" evidence="1">
    <location>
        <begin position="1"/>
        <end position="114"/>
    </location>
</feature>
<keyword evidence="3" id="KW-1185">Reference proteome</keyword>
<gene>
    <name evidence="2" type="ORF">OKIOD_LOCUS15688</name>
</gene>
<evidence type="ECO:0000256" key="1">
    <source>
        <dbReference type="SAM" id="MobiDB-lite"/>
    </source>
</evidence>
<organism evidence="2 3">
    <name type="scientific">Oikopleura dioica</name>
    <name type="common">Tunicate</name>
    <dbReference type="NCBI Taxonomy" id="34765"/>
    <lineage>
        <taxon>Eukaryota</taxon>
        <taxon>Metazoa</taxon>
        <taxon>Chordata</taxon>
        <taxon>Tunicata</taxon>
        <taxon>Appendicularia</taxon>
        <taxon>Copelata</taxon>
        <taxon>Oikopleuridae</taxon>
        <taxon>Oikopleura</taxon>
    </lineage>
</organism>
<protein>
    <submittedName>
        <fullName evidence="2">Oidioi.mRNA.OKI2018_I69.chr2.g6923.t1.cds</fullName>
    </submittedName>
</protein>